<evidence type="ECO:0000313" key="3">
    <source>
        <dbReference type="Proteomes" id="UP001497045"/>
    </source>
</evidence>
<dbReference type="PANTHER" id="PTHR33677">
    <property type="entry name" value="TRANSCRIPTIONAL REPRESSOR FRMR-RELATED"/>
    <property type="match status" value="1"/>
</dbReference>
<dbReference type="Pfam" id="PF02583">
    <property type="entry name" value="Trns_repr_metal"/>
    <property type="match status" value="1"/>
</dbReference>
<gene>
    <name evidence="2" type="ORF">AAEO60_13065</name>
</gene>
<evidence type="ECO:0000313" key="2">
    <source>
        <dbReference type="EMBL" id="MEL1251600.1"/>
    </source>
</evidence>
<comment type="caution">
    <text evidence="2">The sequence shown here is derived from an EMBL/GenBank/DDBJ whole genome shotgun (WGS) entry which is preliminary data.</text>
</comment>
<dbReference type="Proteomes" id="UP001497045">
    <property type="component" value="Unassembled WGS sequence"/>
</dbReference>
<dbReference type="EMBL" id="JBBYHV010000002">
    <property type="protein sequence ID" value="MEL1251600.1"/>
    <property type="molecule type" value="Genomic_DNA"/>
</dbReference>
<dbReference type="InterPro" id="IPR038390">
    <property type="entry name" value="Metal_Tscrpt_repr_sf"/>
</dbReference>
<dbReference type="Gene3D" id="1.20.58.1000">
    <property type="entry name" value="Metal-sensitive repressor, helix protomer"/>
    <property type="match status" value="1"/>
</dbReference>
<sequence length="95" mass="10535">MVDQTTATTDKATVNRLNRIAGQVQGVARMIENDRYCIEVLTQLQAIKSALAKVETQVLKRHADSCVASAIASGDEEEQRVKFAELVDLFEKARK</sequence>
<proteinExistence type="inferred from homology"/>
<reference evidence="2 3" key="1">
    <citation type="submission" date="2024-04" db="EMBL/GenBank/DDBJ databases">
        <title>Aurantiacibacter sp. DGU6 16S ribosomal RNA gene Genome sequencing and assembly.</title>
        <authorList>
            <person name="Park S."/>
        </authorList>
    </citation>
    <scope>NUCLEOTIDE SEQUENCE [LARGE SCALE GENOMIC DNA]</scope>
    <source>
        <strain evidence="2 3">DGU6</strain>
    </source>
</reference>
<accession>A0ABU9IGQ0</accession>
<evidence type="ECO:0000256" key="1">
    <source>
        <dbReference type="ARBA" id="ARBA00005260"/>
    </source>
</evidence>
<keyword evidence="3" id="KW-1185">Reference proteome</keyword>
<dbReference type="CDD" id="cd10148">
    <property type="entry name" value="CsoR-like_DUF156"/>
    <property type="match status" value="1"/>
</dbReference>
<name>A0ABU9IGQ0_9SPHN</name>
<protein>
    <submittedName>
        <fullName evidence="2">Metal-sensitive transcriptional regulator</fullName>
    </submittedName>
</protein>
<organism evidence="2 3">
    <name type="scientific">Aurantiacibacter gilvus</name>
    <dbReference type="NCBI Taxonomy" id="3139141"/>
    <lineage>
        <taxon>Bacteria</taxon>
        <taxon>Pseudomonadati</taxon>
        <taxon>Pseudomonadota</taxon>
        <taxon>Alphaproteobacteria</taxon>
        <taxon>Sphingomonadales</taxon>
        <taxon>Erythrobacteraceae</taxon>
        <taxon>Aurantiacibacter</taxon>
    </lineage>
</organism>
<dbReference type="InterPro" id="IPR003735">
    <property type="entry name" value="Metal_Tscrpt_repr"/>
</dbReference>
<dbReference type="RefSeq" id="WP_341674148.1">
    <property type="nucleotide sequence ID" value="NZ_JBBYHV010000002.1"/>
</dbReference>
<comment type="similarity">
    <text evidence="1">Belongs to the FrmR/RcnR family.</text>
</comment>